<dbReference type="EMBL" id="UINC01049673">
    <property type="protein sequence ID" value="SVB61732.1"/>
    <property type="molecule type" value="Genomic_DNA"/>
</dbReference>
<dbReference type="AlphaFoldDB" id="A0A382FGG4"/>
<protein>
    <submittedName>
        <fullName evidence="1">Uncharacterized protein</fullName>
    </submittedName>
</protein>
<proteinExistence type="predicted"/>
<reference evidence="1" key="1">
    <citation type="submission" date="2018-05" db="EMBL/GenBank/DDBJ databases">
        <authorList>
            <person name="Lanie J.A."/>
            <person name="Ng W.-L."/>
            <person name="Kazmierczak K.M."/>
            <person name="Andrzejewski T.M."/>
            <person name="Davidsen T.M."/>
            <person name="Wayne K.J."/>
            <person name="Tettelin H."/>
            <person name="Glass J.I."/>
            <person name="Rusch D."/>
            <person name="Podicherti R."/>
            <person name="Tsui H.-C.T."/>
            <person name="Winkler M.E."/>
        </authorList>
    </citation>
    <scope>NUCLEOTIDE SEQUENCE</scope>
</reference>
<evidence type="ECO:0000313" key="1">
    <source>
        <dbReference type="EMBL" id="SVB61732.1"/>
    </source>
</evidence>
<accession>A0A382FGG4</accession>
<organism evidence="1">
    <name type="scientific">marine metagenome</name>
    <dbReference type="NCBI Taxonomy" id="408172"/>
    <lineage>
        <taxon>unclassified sequences</taxon>
        <taxon>metagenomes</taxon>
        <taxon>ecological metagenomes</taxon>
    </lineage>
</organism>
<sequence>AVKSRLHASSPPGETQPELNCLFPSVQDYRFNLLERSIWVLVNRSQHRQAFAACRTGSSFVLHP</sequence>
<feature type="non-terminal residue" evidence="1">
    <location>
        <position position="1"/>
    </location>
</feature>
<name>A0A382FGG4_9ZZZZ</name>
<gene>
    <name evidence="1" type="ORF">METZ01_LOCUS214586</name>
</gene>